<dbReference type="Proteomes" id="UP001287356">
    <property type="component" value="Unassembled WGS sequence"/>
</dbReference>
<evidence type="ECO:0008006" key="4">
    <source>
        <dbReference type="Google" id="ProtNLM"/>
    </source>
</evidence>
<accession>A0AAE0NCS4</accession>
<comment type="caution">
    <text evidence="2">The sequence shown here is derived from an EMBL/GenBank/DDBJ whole genome shotgun (WGS) entry which is preliminary data.</text>
</comment>
<evidence type="ECO:0000313" key="3">
    <source>
        <dbReference type="Proteomes" id="UP001287356"/>
    </source>
</evidence>
<feature type="compositionally biased region" description="Basic and acidic residues" evidence="1">
    <location>
        <begin position="73"/>
        <end position="82"/>
    </location>
</feature>
<reference evidence="2" key="2">
    <citation type="submission" date="2023-06" db="EMBL/GenBank/DDBJ databases">
        <authorList>
            <consortium name="Lawrence Berkeley National Laboratory"/>
            <person name="Haridas S."/>
            <person name="Hensen N."/>
            <person name="Bonometti L."/>
            <person name="Westerberg I."/>
            <person name="Brannstrom I.O."/>
            <person name="Guillou S."/>
            <person name="Cros-Aarteil S."/>
            <person name="Calhoun S."/>
            <person name="Kuo A."/>
            <person name="Mondo S."/>
            <person name="Pangilinan J."/>
            <person name="Riley R."/>
            <person name="Labutti K."/>
            <person name="Andreopoulos B."/>
            <person name="Lipzen A."/>
            <person name="Chen C."/>
            <person name="Yanf M."/>
            <person name="Daum C."/>
            <person name="Ng V."/>
            <person name="Clum A."/>
            <person name="Steindorff A."/>
            <person name="Ohm R."/>
            <person name="Martin F."/>
            <person name="Silar P."/>
            <person name="Natvig D."/>
            <person name="Lalanne C."/>
            <person name="Gautier V."/>
            <person name="Ament-Velasquez S.L."/>
            <person name="Kruys A."/>
            <person name="Hutchinson M.I."/>
            <person name="Powell A.J."/>
            <person name="Barry K."/>
            <person name="Miller A.N."/>
            <person name="Grigoriev I.V."/>
            <person name="Debuchy R."/>
            <person name="Gladieux P."/>
            <person name="Thoren M.H."/>
            <person name="Johannesson H."/>
        </authorList>
    </citation>
    <scope>NUCLEOTIDE SEQUENCE</scope>
    <source>
        <strain evidence="2">CBS 958.72</strain>
    </source>
</reference>
<proteinExistence type="predicted"/>
<gene>
    <name evidence="2" type="ORF">B0T24DRAFT_522043</name>
</gene>
<evidence type="ECO:0000313" key="2">
    <source>
        <dbReference type="EMBL" id="KAK3379197.1"/>
    </source>
</evidence>
<dbReference type="EMBL" id="JAULSN010000002">
    <property type="protein sequence ID" value="KAK3379197.1"/>
    <property type="molecule type" value="Genomic_DNA"/>
</dbReference>
<sequence length="134" mass="14850">MDLFNKFAQQATSGRNDDEGEQRQDEQKPSGAEGLLGKLSNFTNDGKEDNDKESSSSGNLLDKLHGLAGGGPESEKKEDGLDKGIDWVQEKFLKQGAQDNESAAEQAKDKLIAETIRDQYKKQFGNDFPIRDRD</sequence>
<feature type="region of interest" description="Disordered" evidence="1">
    <location>
        <begin position="1"/>
        <end position="82"/>
    </location>
</feature>
<dbReference type="PANTHER" id="PTHR40462">
    <property type="entry name" value="CHROMOSOME 1, WHOLE GENOME SHOTGUN SEQUENCE"/>
    <property type="match status" value="1"/>
</dbReference>
<feature type="compositionally biased region" description="Basic and acidic residues" evidence="1">
    <location>
        <begin position="15"/>
        <end position="28"/>
    </location>
</feature>
<name>A0AAE0NCS4_9PEZI</name>
<evidence type="ECO:0000256" key="1">
    <source>
        <dbReference type="SAM" id="MobiDB-lite"/>
    </source>
</evidence>
<keyword evidence="3" id="KW-1185">Reference proteome</keyword>
<organism evidence="2 3">
    <name type="scientific">Lasiosphaeria ovina</name>
    <dbReference type="NCBI Taxonomy" id="92902"/>
    <lineage>
        <taxon>Eukaryota</taxon>
        <taxon>Fungi</taxon>
        <taxon>Dikarya</taxon>
        <taxon>Ascomycota</taxon>
        <taxon>Pezizomycotina</taxon>
        <taxon>Sordariomycetes</taxon>
        <taxon>Sordariomycetidae</taxon>
        <taxon>Sordariales</taxon>
        <taxon>Lasiosphaeriaceae</taxon>
        <taxon>Lasiosphaeria</taxon>
    </lineage>
</organism>
<protein>
    <recommendedName>
        <fullName evidence="4">DNA damage-responsive protein 48</fullName>
    </recommendedName>
</protein>
<dbReference type="AlphaFoldDB" id="A0AAE0NCS4"/>
<dbReference type="PANTHER" id="PTHR40462:SF1">
    <property type="entry name" value="EXPRESSED PROTEIN"/>
    <property type="match status" value="1"/>
</dbReference>
<reference evidence="2" key="1">
    <citation type="journal article" date="2023" name="Mol. Phylogenet. Evol.">
        <title>Genome-scale phylogeny and comparative genomics of the fungal order Sordariales.</title>
        <authorList>
            <person name="Hensen N."/>
            <person name="Bonometti L."/>
            <person name="Westerberg I."/>
            <person name="Brannstrom I.O."/>
            <person name="Guillou S."/>
            <person name="Cros-Aarteil S."/>
            <person name="Calhoun S."/>
            <person name="Haridas S."/>
            <person name="Kuo A."/>
            <person name="Mondo S."/>
            <person name="Pangilinan J."/>
            <person name="Riley R."/>
            <person name="LaButti K."/>
            <person name="Andreopoulos B."/>
            <person name="Lipzen A."/>
            <person name="Chen C."/>
            <person name="Yan M."/>
            <person name="Daum C."/>
            <person name="Ng V."/>
            <person name="Clum A."/>
            <person name="Steindorff A."/>
            <person name="Ohm R.A."/>
            <person name="Martin F."/>
            <person name="Silar P."/>
            <person name="Natvig D.O."/>
            <person name="Lalanne C."/>
            <person name="Gautier V."/>
            <person name="Ament-Velasquez S.L."/>
            <person name="Kruys A."/>
            <person name="Hutchinson M.I."/>
            <person name="Powell A.J."/>
            <person name="Barry K."/>
            <person name="Miller A.N."/>
            <person name="Grigoriev I.V."/>
            <person name="Debuchy R."/>
            <person name="Gladieux P."/>
            <person name="Hiltunen Thoren M."/>
            <person name="Johannesson H."/>
        </authorList>
    </citation>
    <scope>NUCLEOTIDE SEQUENCE</scope>
    <source>
        <strain evidence="2">CBS 958.72</strain>
    </source>
</reference>
<feature type="compositionally biased region" description="Basic and acidic residues" evidence="1">
    <location>
        <begin position="45"/>
        <end position="54"/>
    </location>
</feature>